<dbReference type="GO" id="GO:0008270">
    <property type="term" value="F:zinc ion binding"/>
    <property type="evidence" value="ECO:0007669"/>
    <property type="project" value="UniProtKB-KW"/>
</dbReference>
<keyword evidence="4" id="KW-1185">Reference proteome</keyword>
<evidence type="ECO:0000313" key="3">
    <source>
        <dbReference type="EMBL" id="KZV81335.1"/>
    </source>
</evidence>
<keyword evidence="1" id="KW-0863">Zinc-finger</keyword>
<dbReference type="InParanoid" id="A0A165BVW5"/>
<keyword evidence="1" id="KW-0479">Metal-binding</keyword>
<dbReference type="PROSITE" id="PS50157">
    <property type="entry name" value="ZINC_FINGER_C2H2_2"/>
    <property type="match status" value="1"/>
</dbReference>
<dbReference type="SMART" id="SM00355">
    <property type="entry name" value="ZnF_C2H2"/>
    <property type="match status" value="3"/>
</dbReference>
<name>A0A165BVW5_EXIGL</name>
<organism evidence="3 4">
    <name type="scientific">Exidia glandulosa HHB12029</name>
    <dbReference type="NCBI Taxonomy" id="1314781"/>
    <lineage>
        <taxon>Eukaryota</taxon>
        <taxon>Fungi</taxon>
        <taxon>Dikarya</taxon>
        <taxon>Basidiomycota</taxon>
        <taxon>Agaricomycotina</taxon>
        <taxon>Agaricomycetes</taxon>
        <taxon>Auriculariales</taxon>
        <taxon>Exidiaceae</taxon>
        <taxon>Exidia</taxon>
    </lineage>
</organism>
<accession>A0A165BVW5</accession>
<dbReference type="Proteomes" id="UP000077266">
    <property type="component" value="Unassembled WGS sequence"/>
</dbReference>
<dbReference type="EMBL" id="KV426399">
    <property type="protein sequence ID" value="KZV81335.1"/>
    <property type="molecule type" value="Genomic_DNA"/>
</dbReference>
<dbReference type="InterPro" id="IPR013087">
    <property type="entry name" value="Znf_C2H2_type"/>
</dbReference>
<sequence>MSRVFPGTSKPHFPPVSYISCAAHHDPRYVSYDPFMLICASPRCSKTFESYAELQRHAYDTRHASFRCRSCAKTFINSFDRDAHVGAKHNRNTVPLLAMCFQCRYASTVMTLRMPLHSHTCYRCYDGDCGRTGTGNEPEFGSYEELQLHQTHYHPDNYAVTVTKLANAQCHPLDPRTP</sequence>
<reference evidence="3 4" key="1">
    <citation type="journal article" date="2016" name="Mol. Biol. Evol.">
        <title>Comparative Genomics of Early-Diverging Mushroom-Forming Fungi Provides Insights into the Origins of Lignocellulose Decay Capabilities.</title>
        <authorList>
            <person name="Nagy L.G."/>
            <person name="Riley R."/>
            <person name="Tritt A."/>
            <person name="Adam C."/>
            <person name="Daum C."/>
            <person name="Floudas D."/>
            <person name="Sun H."/>
            <person name="Yadav J.S."/>
            <person name="Pangilinan J."/>
            <person name="Larsson K.H."/>
            <person name="Matsuura K."/>
            <person name="Barry K."/>
            <person name="Labutti K."/>
            <person name="Kuo R."/>
            <person name="Ohm R.A."/>
            <person name="Bhattacharya S.S."/>
            <person name="Shirouzu T."/>
            <person name="Yoshinaga Y."/>
            <person name="Martin F.M."/>
            <person name="Grigoriev I.V."/>
            <person name="Hibbett D.S."/>
        </authorList>
    </citation>
    <scope>NUCLEOTIDE SEQUENCE [LARGE SCALE GENOMIC DNA]</scope>
    <source>
        <strain evidence="3 4">HHB12029</strain>
    </source>
</reference>
<evidence type="ECO:0000256" key="1">
    <source>
        <dbReference type="PROSITE-ProRule" id="PRU00042"/>
    </source>
</evidence>
<proteinExistence type="predicted"/>
<dbReference type="PROSITE" id="PS00028">
    <property type="entry name" value="ZINC_FINGER_C2H2_1"/>
    <property type="match status" value="2"/>
</dbReference>
<dbReference type="AlphaFoldDB" id="A0A165BVW5"/>
<evidence type="ECO:0000259" key="2">
    <source>
        <dbReference type="PROSITE" id="PS50157"/>
    </source>
</evidence>
<protein>
    <recommendedName>
        <fullName evidence="2">C2H2-type domain-containing protein</fullName>
    </recommendedName>
</protein>
<feature type="domain" description="C2H2-type" evidence="2">
    <location>
        <begin position="37"/>
        <end position="68"/>
    </location>
</feature>
<dbReference type="Gene3D" id="3.30.160.60">
    <property type="entry name" value="Classic Zinc Finger"/>
    <property type="match status" value="1"/>
</dbReference>
<gene>
    <name evidence="3" type="ORF">EXIGLDRAFT_844689</name>
</gene>
<evidence type="ECO:0000313" key="4">
    <source>
        <dbReference type="Proteomes" id="UP000077266"/>
    </source>
</evidence>
<keyword evidence="1" id="KW-0862">Zinc</keyword>